<protein>
    <submittedName>
        <fullName evidence="1">Uncharacterized protein</fullName>
    </submittedName>
</protein>
<accession>A0A0J9ENY2</accession>
<dbReference type="Proteomes" id="UP000007802">
    <property type="component" value="Unassembled WGS sequence"/>
</dbReference>
<organism evidence="1">
    <name type="scientific">Ajellomyces dermatitidis (strain ATCC 18188 / CBS 674.68)</name>
    <name type="common">Blastomyces dermatitidis</name>
    <dbReference type="NCBI Taxonomy" id="653446"/>
    <lineage>
        <taxon>Eukaryota</taxon>
        <taxon>Fungi</taxon>
        <taxon>Dikarya</taxon>
        <taxon>Ascomycota</taxon>
        <taxon>Pezizomycotina</taxon>
        <taxon>Eurotiomycetes</taxon>
        <taxon>Eurotiomycetidae</taxon>
        <taxon>Onygenales</taxon>
        <taxon>Ajellomycetaceae</taxon>
        <taxon>Blastomyces</taxon>
    </lineage>
</organism>
<dbReference type="OrthoDB" id="2153847at2759"/>
<sequence>MPRMNFNKQMIKQSFLELSLASLASGRPVPHANVPSRLRVREAPQELSHSKFLASVQESLQDTAFELLDNEAFTHVKAAGDVDGMTHSLIYRALERNTGTVGLASALCESMEAVNPEVAAITQHQDPASAGAAEINKQIALDLTVQIASIGGDLLLAIESSTFAPGNTEGDEEGCIFTENLLVPDVTEEEIISSKLVSMLRMLRRLMRLVPMMSRIKPLPQPRPPWLRPKRQLLQARLKQLLRPRRRKPSPQLPAALIKLKIPKL</sequence>
<evidence type="ECO:0000313" key="1">
    <source>
        <dbReference type="EMBL" id="KMW67983.1"/>
    </source>
</evidence>
<name>A0A0J9ENY2_AJEDA</name>
<dbReference type="EMBL" id="GG749443">
    <property type="protein sequence ID" value="KMW67983.1"/>
    <property type="molecule type" value="Genomic_DNA"/>
</dbReference>
<gene>
    <name evidence="1" type="ORF">BDDG_12492</name>
</gene>
<proteinExistence type="predicted"/>
<reference evidence="1" key="1">
    <citation type="submission" date="2010-03" db="EMBL/GenBank/DDBJ databases">
        <title>Annotation of Blastomyces dermatitidis strain ATCC 18188.</title>
        <authorList>
            <consortium name="The Broad Institute Genome Sequencing Platform"/>
            <consortium name="Broad Institute Genome Sequencing Center for Infectious Disease."/>
            <person name="Cuomo C."/>
            <person name="Klein B."/>
            <person name="Sullivan T."/>
            <person name="Heitman J."/>
            <person name="Young S."/>
            <person name="Zeng Q."/>
            <person name="Gargeya S."/>
            <person name="Alvarado L."/>
            <person name="Berlin A.M."/>
            <person name="Chapman S.B."/>
            <person name="Chen Z."/>
            <person name="Freedman E."/>
            <person name="Gellesch M."/>
            <person name="Goldberg J."/>
            <person name="Griggs A."/>
            <person name="Gujja S."/>
            <person name="Heilman E."/>
            <person name="Heiman D."/>
            <person name="Howarth C."/>
            <person name="Mehta T."/>
            <person name="Neiman D."/>
            <person name="Pearson M."/>
            <person name="Roberts A."/>
            <person name="Saif S."/>
            <person name="Shea T."/>
            <person name="Shenoy N."/>
            <person name="Sisk P."/>
            <person name="Stolte C."/>
            <person name="Sykes S."/>
            <person name="White J."/>
            <person name="Yandava C."/>
            <person name="Haas B."/>
            <person name="Nusbaum C."/>
            <person name="Birren B."/>
        </authorList>
    </citation>
    <scope>NUCLEOTIDE SEQUENCE</scope>
    <source>
        <strain evidence="1">ATCC 18188</strain>
    </source>
</reference>
<dbReference type="AlphaFoldDB" id="A0A0J9ENY2"/>